<evidence type="ECO:0000313" key="2">
    <source>
        <dbReference type="EMBL" id="PEJ24672.1"/>
    </source>
</evidence>
<evidence type="ECO:0000256" key="1">
    <source>
        <dbReference type="SAM" id="Phobius"/>
    </source>
</evidence>
<comment type="caution">
    <text evidence="2">The sequence shown here is derived from an EMBL/GenBank/DDBJ whole genome shotgun (WGS) entry which is preliminary data.</text>
</comment>
<keyword evidence="1" id="KW-0472">Membrane</keyword>
<dbReference type="Proteomes" id="UP000220106">
    <property type="component" value="Unassembled WGS sequence"/>
</dbReference>
<dbReference type="AlphaFoldDB" id="A0AAX0RQB5"/>
<organism evidence="2 3">
    <name type="scientific">Peribacillus butanolivorans</name>
    <dbReference type="NCBI Taxonomy" id="421767"/>
    <lineage>
        <taxon>Bacteria</taxon>
        <taxon>Bacillati</taxon>
        <taxon>Bacillota</taxon>
        <taxon>Bacilli</taxon>
        <taxon>Bacillales</taxon>
        <taxon>Bacillaceae</taxon>
        <taxon>Peribacillus</taxon>
    </lineage>
</organism>
<keyword evidence="1" id="KW-0812">Transmembrane</keyword>
<dbReference type="EMBL" id="NUEQ01000126">
    <property type="protein sequence ID" value="PEJ24672.1"/>
    <property type="molecule type" value="Genomic_DNA"/>
</dbReference>
<proteinExistence type="predicted"/>
<accession>A0AAX0RQB5</accession>
<feature type="transmembrane region" description="Helical" evidence="1">
    <location>
        <begin position="6"/>
        <end position="24"/>
    </location>
</feature>
<evidence type="ECO:0000313" key="3">
    <source>
        <dbReference type="Proteomes" id="UP000220106"/>
    </source>
</evidence>
<protein>
    <recommendedName>
        <fullName evidence="4">Cytidylate kinase</fullName>
    </recommendedName>
</protein>
<keyword evidence="1" id="KW-1133">Transmembrane helix</keyword>
<sequence>MEVIKMFKSIIIFIVSLFIQYLVIENAVKNGINLSKIGQLLESKYGFEETKKSSFLDDDLDKE</sequence>
<evidence type="ECO:0008006" key="4">
    <source>
        <dbReference type="Google" id="ProtNLM"/>
    </source>
</evidence>
<reference evidence="2 3" key="1">
    <citation type="submission" date="2017-09" db="EMBL/GenBank/DDBJ databases">
        <title>Large-scale bioinformatics analysis of Bacillus genomes uncovers conserved roles of natural products in bacterial physiology.</title>
        <authorList>
            <consortium name="Agbiome Team Llc"/>
            <person name="Bleich R.M."/>
            <person name="Kirk G.J."/>
            <person name="Santa Maria K.C."/>
            <person name="Allen S.E."/>
            <person name="Farag S."/>
            <person name="Shank E.A."/>
            <person name="Bowers A."/>
        </authorList>
    </citation>
    <scope>NUCLEOTIDE SEQUENCE [LARGE SCALE GENOMIC DNA]</scope>
    <source>
        <strain evidence="2 3">AFS003229</strain>
    </source>
</reference>
<gene>
    <name evidence="2" type="ORF">CN689_26875</name>
</gene>
<name>A0AAX0RQB5_9BACI</name>